<feature type="signal peptide" evidence="1">
    <location>
        <begin position="1"/>
        <end position="23"/>
    </location>
</feature>
<name>A0ABU5ZZL5_9FLAO</name>
<evidence type="ECO:0000256" key="1">
    <source>
        <dbReference type="SAM" id="SignalP"/>
    </source>
</evidence>
<protein>
    <recommendedName>
        <fullName evidence="4">DUF1579 domain-containing protein</fullName>
    </recommendedName>
</protein>
<gene>
    <name evidence="2" type="ORF">U6A24_17465</name>
</gene>
<feature type="chain" id="PRO_5046630231" description="DUF1579 domain-containing protein" evidence="1">
    <location>
        <begin position="24"/>
        <end position="192"/>
    </location>
</feature>
<proteinExistence type="predicted"/>
<accession>A0ABU5ZZL5</accession>
<evidence type="ECO:0000313" key="3">
    <source>
        <dbReference type="Proteomes" id="UP001327027"/>
    </source>
</evidence>
<keyword evidence="1" id="KW-0732">Signal</keyword>
<sequence length="192" mass="22704">MKISLFIVSIFWLVSIFTSTLNAQSENPLEQLSYYIGTWRPNADQPMVKRNPKMKDYKVIDFNWGSNKKVIHSRTGMYANIKEEFSSEGIITYNPNTKKIVWLEYQIDNEILFEGEYKILGNNKVQRVYTVYYAENYPDIPNPQLPGWTRKYRETFTPVSKNTINWLTETLIDGKWVKQQQNNEGFKAIRDH</sequence>
<reference evidence="2 3" key="1">
    <citation type="journal article" date="2013" name="Int. J. Syst. Evol. Microbiol.">
        <title>Aquimarina gracilis sp. nov., isolated from the gut microflora of a mussel, Mytilus coruscus, and emended description of Aquimarina spongiae.</title>
        <authorList>
            <person name="Park S.C."/>
            <person name="Choe H.N."/>
            <person name="Baik K.S."/>
            <person name="Seong C.N."/>
        </authorList>
    </citation>
    <scope>NUCLEOTIDE SEQUENCE [LARGE SCALE GENOMIC DNA]</scope>
    <source>
        <strain evidence="2 3">PSC32</strain>
    </source>
</reference>
<dbReference type="Proteomes" id="UP001327027">
    <property type="component" value="Unassembled WGS sequence"/>
</dbReference>
<evidence type="ECO:0000313" key="2">
    <source>
        <dbReference type="EMBL" id="MEB3347268.1"/>
    </source>
</evidence>
<keyword evidence="3" id="KW-1185">Reference proteome</keyword>
<dbReference type="EMBL" id="JAYKLX010000008">
    <property type="protein sequence ID" value="MEB3347268.1"/>
    <property type="molecule type" value="Genomic_DNA"/>
</dbReference>
<evidence type="ECO:0008006" key="4">
    <source>
        <dbReference type="Google" id="ProtNLM"/>
    </source>
</evidence>
<dbReference type="RefSeq" id="WP_324181291.1">
    <property type="nucleotide sequence ID" value="NZ_BAABAW010000025.1"/>
</dbReference>
<comment type="caution">
    <text evidence="2">The sequence shown here is derived from an EMBL/GenBank/DDBJ whole genome shotgun (WGS) entry which is preliminary data.</text>
</comment>
<organism evidence="2 3">
    <name type="scientific">Aquimarina gracilis</name>
    <dbReference type="NCBI Taxonomy" id="874422"/>
    <lineage>
        <taxon>Bacteria</taxon>
        <taxon>Pseudomonadati</taxon>
        <taxon>Bacteroidota</taxon>
        <taxon>Flavobacteriia</taxon>
        <taxon>Flavobacteriales</taxon>
        <taxon>Flavobacteriaceae</taxon>
        <taxon>Aquimarina</taxon>
    </lineage>
</organism>